<evidence type="ECO:0000313" key="2">
    <source>
        <dbReference type="EMBL" id="RDC63024.1"/>
    </source>
</evidence>
<dbReference type="Gene3D" id="3.60.15.10">
    <property type="entry name" value="Ribonuclease Z/Hydroxyacylglutathione hydrolase-like"/>
    <property type="match status" value="1"/>
</dbReference>
<dbReference type="AlphaFoldDB" id="A0A369QE75"/>
<keyword evidence="3" id="KW-1185">Reference proteome</keyword>
<dbReference type="SUPFAM" id="SSF56281">
    <property type="entry name" value="Metallo-hydrolase/oxidoreductase"/>
    <property type="match status" value="1"/>
</dbReference>
<gene>
    <name evidence="2" type="ORF">AHMF7616_01623</name>
</gene>
<dbReference type="Proteomes" id="UP000253919">
    <property type="component" value="Unassembled WGS sequence"/>
</dbReference>
<dbReference type="Pfam" id="PF00753">
    <property type="entry name" value="Lactamase_B"/>
    <property type="match status" value="1"/>
</dbReference>
<dbReference type="PANTHER" id="PTHR30619">
    <property type="entry name" value="DNA INTERNALIZATION/COMPETENCE PROTEIN COMEC/REC2"/>
    <property type="match status" value="1"/>
</dbReference>
<sequence length="371" mass="40487">MKKSIAPFIFLGILPGILQLGAIPKTTDLIIAPEPAAKKAIPAYAANPLTFYWIDVEGGAATLIVTPTGESVLIDSGNPGNRDADRIYQVAKNVAGLKQIDHLITTHWHIDHYGGAAELAKKMPIIEVHDKGIPDNLAEDKEFATRIEAYRTMAVKKRSRLRENQVLNLKKLSANLPALSMRIVGFDKKFTPATHQSTPTGQCAVPDKAPDTSDNANSTVLVLDYGPFRFFDGADLTWNIEKTLACPENIVGTVDVYQVNHHGLDQSNNPVLIKALAPTVSIMNNGARKGCGPETVTTLKNTPSLQANYQLHQNIRPDSVYNTAKNFIANLKENCKASYITLAVAANGQSYTVQIPDSHHSKTYKTKLARK</sequence>
<dbReference type="PANTHER" id="PTHR30619:SF1">
    <property type="entry name" value="RECOMBINATION PROTEIN 2"/>
    <property type="match status" value="1"/>
</dbReference>
<evidence type="ECO:0000313" key="3">
    <source>
        <dbReference type="Proteomes" id="UP000253919"/>
    </source>
</evidence>
<dbReference type="InterPro" id="IPR036866">
    <property type="entry name" value="RibonucZ/Hydroxyglut_hydro"/>
</dbReference>
<protein>
    <recommendedName>
        <fullName evidence="1">Metallo-beta-lactamase domain-containing protein</fullName>
    </recommendedName>
</protein>
<proteinExistence type="predicted"/>
<organism evidence="2 3">
    <name type="scientific">Adhaeribacter pallidiroseus</name>
    <dbReference type="NCBI Taxonomy" id="2072847"/>
    <lineage>
        <taxon>Bacteria</taxon>
        <taxon>Pseudomonadati</taxon>
        <taxon>Bacteroidota</taxon>
        <taxon>Cytophagia</taxon>
        <taxon>Cytophagales</taxon>
        <taxon>Hymenobacteraceae</taxon>
        <taxon>Adhaeribacter</taxon>
    </lineage>
</organism>
<evidence type="ECO:0000259" key="1">
    <source>
        <dbReference type="SMART" id="SM00849"/>
    </source>
</evidence>
<dbReference type="EMBL" id="QASA01000001">
    <property type="protein sequence ID" value="RDC63024.1"/>
    <property type="molecule type" value="Genomic_DNA"/>
</dbReference>
<dbReference type="InterPro" id="IPR001279">
    <property type="entry name" value="Metallo-B-lactamas"/>
</dbReference>
<accession>A0A369QE75</accession>
<feature type="domain" description="Metallo-beta-lactamase" evidence="1">
    <location>
        <begin position="58"/>
        <end position="262"/>
    </location>
</feature>
<dbReference type="InterPro" id="IPR052159">
    <property type="entry name" value="Competence_DNA_uptake"/>
</dbReference>
<reference evidence="2 3" key="1">
    <citation type="submission" date="2018-04" db="EMBL/GenBank/DDBJ databases">
        <title>Adhaeribacter sp. HMF7616 genome sequencing and assembly.</title>
        <authorList>
            <person name="Kang H."/>
            <person name="Kang J."/>
            <person name="Cha I."/>
            <person name="Kim H."/>
            <person name="Joh K."/>
        </authorList>
    </citation>
    <scope>NUCLEOTIDE SEQUENCE [LARGE SCALE GENOMIC DNA]</scope>
    <source>
        <strain evidence="2 3">HMF7616</strain>
    </source>
</reference>
<comment type="caution">
    <text evidence="2">The sequence shown here is derived from an EMBL/GenBank/DDBJ whole genome shotgun (WGS) entry which is preliminary data.</text>
</comment>
<dbReference type="SMART" id="SM00849">
    <property type="entry name" value="Lactamase_B"/>
    <property type="match status" value="1"/>
</dbReference>
<name>A0A369QE75_9BACT</name>
<dbReference type="OrthoDB" id="9761531at2"/>
<dbReference type="RefSeq" id="WP_115372387.1">
    <property type="nucleotide sequence ID" value="NZ_QASA01000001.1"/>
</dbReference>